<dbReference type="GeneID" id="14013960"/>
<dbReference type="InterPro" id="IPR025154">
    <property type="entry name" value="Put_metallopeptidase_dom"/>
</dbReference>
<dbReference type="Pfam" id="PF13203">
    <property type="entry name" value="DUF2201_N"/>
    <property type="match status" value="1"/>
</dbReference>
<feature type="domain" description="Putative metallopeptidase" evidence="2">
    <location>
        <begin position="5"/>
        <end position="227"/>
    </location>
</feature>
<protein>
    <recommendedName>
        <fullName evidence="5">Metallopeptidase</fullName>
    </recommendedName>
</protein>
<dbReference type="Pfam" id="PF09967">
    <property type="entry name" value="DUF2201"/>
    <property type="match status" value="1"/>
</dbReference>
<dbReference type="OrthoDB" id="3106at10239"/>
<evidence type="ECO:0000313" key="4">
    <source>
        <dbReference type="Proteomes" id="UP000007178"/>
    </source>
</evidence>
<organism evidence="3 4">
    <name type="scientific">Cyanophage S-TIM5</name>
    <dbReference type="NCBI Taxonomy" id="1137745"/>
    <lineage>
        <taxon>Viruses</taxon>
        <taxon>Duplodnaviria</taxon>
        <taxon>Heunggongvirae</taxon>
        <taxon>Uroviricota</taxon>
        <taxon>Caudoviricetes</taxon>
        <taxon>Aurunvirus</taxon>
        <taxon>Aurunvirus STIM5</taxon>
    </lineage>
</organism>
<name>H6WG29_9CAUD</name>
<dbReference type="RefSeq" id="YP_007006167.1">
    <property type="nucleotide sequence ID" value="NC_019516.2"/>
</dbReference>
<keyword evidence="4" id="KW-1185">Reference proteome</keyword>
<evidence type="ECO:0008006" key="5">
    <source>
        <dbReference type="Google" id="ProtNLM"/>
    </source>
</evidence>
<evidence type="ECO:0000313" key="3">
    <source>
        <dbReference type="EMBL" id="AEZ65752.1"/>
    </source>
</evidence>
<dbReference type="EMBL" id="JQ245707">
    <property type="protein sequence ID" value="AEZ65752.1"/>
    <property type="molecule type" value="Genomic_DNA"/>
</dbReference>
<dbReference type="InterPro" id="IPR018698">
    <property type="entry name" value="VWA-like_dom"/>
</dbReference>
<evidence type="ECO:0000259" key="2">
    <source>
        <dbReference type="Pfam" id="PF13203"/>
    </source>
</evidence>
<proteinExistence type="predicted"/>
<dbReference type="PANTHER" id="PTHR38730:SF1">
    <property type="entry name" value="SLL7028 PROTEIN"/>
    <property type="match status" value="1"/>
</dbReference>
<evidence type="ECO:0000259" key="1">
    <source>
        <dbReference type="Pfam" id="PF09967"/>
    </source>
</evidence>
<reference evidence="3 4" key="1">
    <citation type="journal article" date="2012" name="Proc. Natl. Acad. Sci. U.S.A.">
        <title>A novel lineage of myoviruses infecting cyanobacteria is widespread in the oceans.</title>
        <authorList>
            <person name="Sabehi G."/>
            <person name="Shaulov L."/>
            <person name="Silver D.H."/>
            <person name="Yanai I."/>
            <person name="Harel A."/>
            <person name="Lindell D."/>
        </authorList>
    </citation>
    <scope>NUCLEOTIDE SEQUENCE [LARGE SCALE GENOMIC DNA]</scope>
</reference>
<accession>H6WG29</accession>
<feature type="domain" description="VWA-like" evidence="1">
    <location>
        <begin position="252"/>
        <end position="380"/>
    </location>
</feature>
<dbReference type="Proteomes" id="UP000007178">
    <property type="component" value="Segment"/>
</dbReference>
<dbReference type="PANTHER" id="PTHR38730">
    <property type="entry name" value="SLL7028 PROTEIN"/>
    <property type="match status" value="1"/>
</dbReference>
<sequence>MSNFEERFVKSRVKLLKSSPFFGTILLHTEYKIDESIETAATDGTTLLLNEEWMCNQTEEHFSGVLLHEVLHMALNHVDRTNDLDDLMTANIAADIVVNGIIKDNKISLPKEAIYDDDLKHLGVREIYSILKDKQSKDENYLKDKYGEEDVNECLRKEKQTGNSDRESKEANKEKWKNIINKAKTIAKMKQAGVKGSGMARVFKELLEPTINWKDALYKYITQSRADFEGYDRRFIHDGMYIDDVGGNKVHVAAFVDTSGSVDEELLQNFLSELFFAINSTRGTTGYLYYFDTELYPQGNIEDLDGVPKPVGLGGTSFVPIMKELNKISSENSHTNTVGIIYTDGFAPMTWEEPETPLLWCISPGGIKEDNIKYGDVVRIEK</sequence>
<dbReference type="KEGG" id="vg:14013960"/>